<organism evidence="2 3">
    <name type="scientific">Morella rubra</name>
    <name type="common">Chinese bayberry</name>
    <dbReference type="NCBI Taxonomy" id="262757"/>
    <lineage>
        <taxon>Eukaryota</taxon>
        <taxon>Viridiplantae</taxon>
        <taxon>Streptophyta</taxon>
        <taxon>Embryophyta</taxon>
        <taxon>Tracheophyta</taxon>
        <taxon>Spermatophyta</taxon>
        <taxon>Magnoliopsida</taxon>
        <taxon>eudicotyledons</taxon>
        <taxon>Gunneridae</taxon>
        <taxon>Pentapetalae</taxon>
        <taxon>rosids</taxon>
        <taxon>fabids</taxon>
        <taxon>Fagales</taxon>
        <taxon>Myricaceae</taxon>
        <taxon>Morella</taxon>
    </lineage>
</organism>
<name>A0A6A1V5H9_9ROSI</name>
<protein>
    <submittedName>
        <fullName evidence="2">Uncharacterized protein</fullName>
    </submittedName>
</protein>
<keyword evidence="3" id="KW-1185">Reference proteome</keyword>
<evidence type="ECO:0000313" key="3">
    <source>
        <dbReference type="Proteomes" id="UP000516437"/>
    </source>
</evidence>
<dbReference type="EMBL" id="RXIC02000025">
    <property type="protein sequence ID" value="KAB1208069.1"/>
    <property type="molecule type" value="Genomic_DNA"/>
</dbReference>
<evidence type="ECO:0000256" key="1">
    <source>
        <dbReference type="SAM" id="MobiDB-lite"/>
    </source>
</evidence>
<gene>
    <name evidence="2" type="ORF">CJ030_MR7G003007</name>
</gene>
<proteinExistence type="predicted"/>
<feature type="region of interest" description="Disordered" evidence="1">
    <location>
        <begin position="1"/>
        <end position="45"/>
    </location>
</feature>
<feature type="compositionally biased region" description="Polar residues" evidence="1">
    <location>
        <begin position="1"/>
        <end position="11"/>
    </location>
</feature>
<dbReference type="InterPro" id="IPR007657">
    <property type="entry name" value="Glycosyltransferase_61"/>
</dbReference>
<dbReference type="GO" id="GO:0016757">
    <property type="term" value="F:glycosyltransferase activity"/>
    <property type="evidence" value="ECO:0007669"/>
    <property type="project" value="InterPro"/>
</dbReference>
<dbReference type="OrthoDB" id="529273at2759"/>
<comment type="caution">
    <text evidence="2">The sequence shown here is derived from an EMBL/GenBank/DDBJ whole genome shotgun (WGS) entry which is preliminary data.</text>
</comment>
<dbReference type="PANTHER" id="PTHR20961">
    <property type="entry name" value="GLYCOSYLTRANSFERASE"/>
    <property type="match status" value="1"/>
</dbReference>
<reference evidence="2 3" key="1">
    <citation type="journal article" date="2019" name="Plant Biotechnol. J.">
        <title>The red bayberry genome and genetic basis of sex determination.</title>
        <authorList>
            <person name="Jia H.M."/>
            <person name="Jia H.J."/>
            <person name="Cai Q.L."/>
            <person name="Wang Y."/>
            <person name="Zhao H.B."/>
            <person name="Yang W.F."/>
            <person name="Wang G.Y."/>
            <person name="Li Y.H."/>
            <person name="Zhan D.L."/>
            <person name="Shen Y.T."/>
            <person name="Niu Q.F."/>
            <person name="Chang L."/>
            <person name="Qiu J."/>
            <person name="Zhao L."/>
            <person name="Xie H.B."/>
            <person name="Fu W.Y."/>
            <person name="Jin J."/>
            <person name="Li X.W."/>
            <person name="Jiao Y."/>
            <person name="Zhou C.C."/>
            <person name="Tu T."/>
            <person name="Chai C.Y."/>
            <person name="Gao J.L."/>
            <person name="Fan L.J."/>
            <person name="van de Weg E."/>
            <person name="Wang J.Y."/>
            <person name="Gao Z.S."/>
        </authorList>
    </citation>
    <scope>NUCLEOTIDE SEQUENCE [LARGE SCALE GENOMIC DNA]</scope>
    <source>
        <tissue evidence="2">Leaves</tissue>
    </source>
</reference>
<accession>A0A6A1V5H9</accession>
<dbReference type="PANTHER" id="PTHR20961:SF98">
    <property type="entry name" value="GLYCOSYLTRANSFERASE"/>
    <property type="match status" value="1"/>
</dbReference>
<evidence type="ECO:0000313" key="2">
    <source>
        <dbReference type="EMBL" id="KAB1208069.1"/>
    </source>
</evidence>
<dbReference type="AlphaFoldDB" id="A0A6A1V5H9"/>
<dbReference type="Proteomes" id="UP000516437">
    <property type="component" value="Chromosome 7"/>
</dbReference>
<sequence length="275" mass="31164">MVADTKSSVPKSTGLIADTESWVPKSTGHRKTDPPPPTTEKDITCDRSHNSYDLCAIKGPTVLDPTTATFFVVYPTSSTPEKPMEERVRPYPRKHENFTMSRIREVTLVSGHPTPKCDVQHHAPAIVFSAAGYTGNVWHDFNDGLIPLYVTINTIFPDQDVVLVISKARDWWVSKYRDLLHSFSKHPIINLDNDTATHCFPSMAAGMISHGFMTIDPKLMPNSETFTHFRSFLDKAYGQNHEVPNENHNKPLVYNTPEPRRPIQFLRLVSHDLMR</sequence>